<evidence type="ECO:0000313" key="3">
    <source>
        <dbReference type="Proteomes" id="UP000823674"/>
    </source>
</evidence>
<feature type="non-terminal residue" evidence="2">
    <location>
        <position position="1"/>
    </location>
</feature>
<sequence>LQSHHDIQVILLLHFFVYIVVDGQDLKAGNHPRPFCSPISCDAKDKNHSCAICHRGKMKFALQSHHDIQVILLLHFFVYIVVDGQDLKAGNHPRPFCSPISCDAKDKNHSCAICHRGKMKFFFKSREECASACK</sequence>
<protein>
    <submittedName>
        <fullName evidence="2">Uncharacterized protein</fullName>
    </submittedName>
</protein>
<gene>
    <name evidence="2" type="primary">A02p020600.1_BraROA</name>
    <name evidence="2" type="ORF">IGI04_005920</name>
</gene>
<dbReference type="Proteomes" id="UP000823674">
    <property type="component" value="Chromosome A02"/>
</dbReference>
<keyword evidence="1" id="KW-0732">Signal</keyword>
<organism evidence="2 3">
    <name type="scientific">Brassica rapa subsp. trilocularis</name>
    <dbReference type="NCBI Taxonomy" id="1813537"/>
    <lineage>
        <taxon>Eukaryota</taxon>
        <taxon>Viridiplantae</taxon>
        <taxon>Streptophyta</taxon>
        <taxon>Embryophyta</taxon>
        <taxon>Tracheophyta</taxon>
        <taxon>Spermatophyta</taxon>
        <taxon>Magnoliopsida</taxon>
        <taxon>eudicotyledons</taxon>
        <taxon>Gunneridae</taxon>
        <taxon>Pentapetalae</taxon>
        <taxon>rosids</taxon>
        <taxon>malvids</taxon>
        <taxon>Brassicales</taxon>
        <taxon>Brassicaceae</taxon>
        <taxon>Brassiceae</taxon>
        <taxon>Brassica</taxon>
    </lineage>
</organism>
<name>A0ABQ7NGT5_BRACM</name>
<accession>A0ABQ7NGT5</accession>
<feature type="signal peptide" evidence="1">
    <location>
        <begin position="1"/>
        <end position="23"/>
    </location>
</feature>
<feature type="chain" id="PRO_5046343300" evidence="1">
    <location>
        <begin position="24"/>
        <end position="134"/>
    </location>
</feature>
<reference evidence="2 3" key="1">
    <citation type="submission" date="2021-03" db="EMBL/GenBank/DDBJ databases">
        <authorList>
            <person name="King G.J."/>
            <person name="Bancroft I."/>
            <person name="Baten A."/>
            <person name="Bloomfield J."/>
            <person name="Borpatragohain P."/>
            <person name="He Z."/>
            <person name="Irish N."/>
            <person name="Irwin J."/>
            <person name="Liu K."/>
            <person name="Mauleon R.P."/>
            <person name="Moore J."/>
            <person name="Morris R."/>
            <person name="Ostergaard L."/>
            <person name="Wang B."/>
            <person name="Wells R."/>
        </authorList>
    </citation>
    <scope>NUCLEOTIDE SEQUENCE [LARGE SCALE GENOMIC DNA]</scope>
    <source>
        <strain evidence="2">R-o-18</strain>
        <tissue evidence="2">Leaf</tissue>
    </source>
</reference>
<evidence type="ECO:0000313" key="2">
    <source>
        <dbReference type="EMBL" id="KAG5409601.1"/>
    </source>
</evidence>
<keyword evidence="3" id="KW-1185">Reference proteome</keyword>
<evidence type="ECO:0000256" key="1">
    <source>
        <dbReference type="SAM" id="SignalP"/>
    </source>
</evidence>
<proteinExistence type="predicted"/>
<comment type="caution">
    <text evidence="2">The sequence shown here is derived from an EMBL/GenBank/DDBJ whole genome shotgun (WGS) entry which is preliminary data.</text>
</comment>
<dbReference type="EMBL" id="JADBGQ010000002">
    <property type="protein sequence ID" value="KAG5409601.1"/>
    <property type="molecule type" value="Genomic_DNA"/>
</dbReference>